<sequence length="91" mass="8589">MIAVAVGVFSFVVASGLIANTLAGLGGSGAAEVPAETTVVSVGAGESLWDVAESAVPGADPAAVVTRIEELNDLAGGAVSAGTPLVVPVGS</sequence>
<protein>
    <recommendedName>
        <fullName evidence="3">LysM domain-containing protein</fullName>
    </recommendedName>
</protein>
<organism evidence="1 2">
    <name type="scientific">Prauserella alba</name>
    <dbReference type="NCBI Taxonomy" id="176898"/>
    <lineage>
        <taxon>Bacteria</taxon>
        <taxon>Bacillati</taxon>
        <taxon>Actinomycetota</taxon>
        <taxon>Actinomycetes</taxon>
        <taxon>Pseudonocardiales</taxon>
        <taxon>Pseudonocardiaceae</taxon>
        <taxon>Prauserella</taxon>
    </lineage>
</organism>
<accession>A0ABN1VS66</accession>
<dbReference type="EMBL" id="BAAALM010000016">
    <property type="protein sequence ID" value="GAA1218474.1"/>
    <property type="molecule type" value="Genomic_DNA"/>
</dbReference>
<evidence type="ECO:0000313" key="2">
    <source>
        <dbReference type="Proteomes" id="UP001500467"/>
    </source>
</evidence>
<name>A0ABN1VS66_9PSEU</name>
<gene>
    <name evidence="1" type="ORF">GCM10009675_46330</name>
</gene>
<evidence type="ECO:0008006" key="3">
    <source>
        <dbReference type="Google" id="ProtNLM"/>
    </source>
</evidence>
<dbReference type="RefSeq" id="WP_253855155.1">
    <property type="nucleotide sequence ID" value="NZ_BAAALM010000016.1"/>
</dbReference>
<comment type="caution">
    <text evidence="1">The sequence shown here is derived from an EMBL/GenBank/DDBJ whole genome shotgun (WGS) entry which is preliminary data.</text>
</comment>
<keyword evidence="2" id="KW-1185">Reference proteome</keyword>
<dbReference type="Proteomes" id="UP001500467">
    <property type="component" value="Unassembled WGS sequence"/>
</dbReference>
<proteinExistence type="predicted"/>
<evidence type="ECO:0000313" key="1">
    <source>
        <dbReference type="EMBL" id="GAA1218474.1"/>
    </source>
</evidence>
<reference evidence="1 2" key="1">
    <citation type="journal article" date="2019" name="Int. J. Syst. Evol. Microbiol.">
        <title>The Global Catalogue of Microorganisms (GCM) 10K type strain sequencing project: providing services to taxonomists for standard genome sequencing and annotation.</title>
        <authorList>
            <consortium name="The Broad Institute Genomics Platform"/>
            <consortium name="The Broad Institute Genome Sequencing Center for Infectious Disease"/>
            <person name="Wu L."/>
            <person name="Ma J."/>
        </authorList>
    </citation>
    <scope>NUCLEOTIDE SEQUENCE [LARGE SCALE GENOMIC DNA]</scope>
    <source>
        <strain evidence="1 2">JCM 13022</strain>
    </source>
</reference>